<dbReference type="Proteomes" id="UP000585437">
    <property type="component" value="Unassembled WGS sequence"/>
</dbReference>
<reference evidence="1 2" key="1">
    <citation type="submission" date="2020-08" db="EMBL/GenBank/DDBJ databases">
        <title>The Agave Microbiome: Exploring the role of microbial communities in plant adaptations to desert environments.</title>
        <authorList>
            <person name="Partida-Martinez L.P."/>
        </authorList>
    </citation>
    <scope>NUCLEOTIDE SEQUENCE [LARGE SCALE GENOMIC DNA]</scope>
    <source>
        <strain evidence="1 2">AS3.12</strain>
    </source>
</reference>
<organism evidence="1 2">
    <name type="scientific">Rhizobium soli</name>
    <dbReference type="NCBI Taxonomy" id="424798"/>
    <lineage>
        <taxon>Bacteria</taxon>
        <taxon>Pseudomonadati</taxon>
        <taxon>Pseudomonadota</taxon>
        <taxon>Alphaproteobacteria</taxon>
        <taxon>Hyphomicrobiales</taxon>
        <taxon>Rhizobiaceae</taxon>
        <taxon>Rhizobium/Agrobacterium group</taxon>
        <taxon>Rhizobium</taxon>
    </lineage>
</organism>
<protein>
    <submittedName>
        <fullName evidence="1">Uncharacterized protein</fullName>
    </submittedName>
</protein>
<gene>
    <name evidence="1" type="ORF">F4695_001753</name>
</gene>
<name>A0A7X0JJP8_9HYPH</name>
<evidence type="ECO:0000313" key="1">
    <source>
        <dbReference type="EMBL" id="MBB6508404.1"/>
    </source>
</evidence>
<sequence length="29" mass="3636">MWFPLSITLLVRKYRTGWSVSVRFIFYIR</sequence>
<keyword evidence="2" id="KW-1185">Reference proteome</keyword>
<proteinExistence type="predicted"/>
<dbReference type="EMBL" id="JACHBU010000003">
    <property type="protein sequence ID" value="MBB6508404.1"/>
    <property type="molecule type" value="Genomic_DNA"/>
</dbReference>
<dbReference type="AlphaFoldDB" id="A0A7X0JJP8"/>
<comment type="caution">
    <text evidence="1">The sequence shown here is derived from an EMBL/GenBank/DDBJ whole genome shotgun (WGS) entry which is preliminary data.</text>
</comment>
<evidence type="ECO:0000313" key="2">
    <source>
        <dbReference type="Proteomes" id="UP000585437"/>
    </source>
</evidence>
<accession>A0A7X0JJP8</accession>